<feature type="domain" description="TipAS antibiotic-recognition" evidence="1">
    <location>
        <begin position="97"/>
        <end position="210"/>
    </location>
</feature>
<dbReference type="InterPro" id="IPR036244">
    <property type="entry name" value="TipA-like_antibiotic-bd"/>
</dbReference>
<accession>A0A0D6A3N5</accession>
<dbReference type="Gene3D" id="1.10.490.50">
    <property type="entry name" value="Antibiotic binding domain of TipA-like multidrug resistance regulators"/>
    <property type="match status" value="1"/>
</dbReference>
<evidence type="ECO:0000313" key="2">
    <source>
        <dbReference type="EMBL" id="BAQ57135.1"/>
    </source>
</evidence>
<dbReference type="KEGG" id="lae:LBAT_0746"/>
<dbReference type="EMBL" id="AP014808">
    <property type="protein sequence ID" value="BAQ57135.1"/>
    <property type="molecule type" value="Genomic_DNA"/>
</dbReference>
<gene>
    <name evidence="2" type="ORF">LBAT_0746</name>
</gene>
<proteinExistence type="predicted"/>
<dbReference type="SUPFAM" id="SSF89082">
    <property type="entry name" value="Antibiotic binding domain of TipA-like multidrug resistance regulators"/>
    <property type="match status" value="1"/>
</dbReference>
<protein>
    <submittedName>
        <fullName evidence="2">Transcriptional regulator</fullName>
    </submittedName>
</protein>
<name>A0A0D6A3N5_9LACO</name>
<sequence>MNLLFIKITIYSKKTLEIIKNFKLRFKLKIIKAILYDPEFNIDNALQIQIQLLESKRQNLDKFKHTIKERNGTAKMSDKEKFNELKKDSIKNNEKRYGKEIRQKYGESVVNASNKHVEEMSKERYNKLKETETDLVKNLETVLRDPSREEKLSDQIFRDHQTWLQIVMPNYSPKLHLSIIKLYETEPRFQDYYDHKTGKGATKILIKAVKEHLSK</sequence>
<dbReference type="InterPro" id="IPR012925">
    <property type="entry name" value="TipAS_dom"/>
</dbReference>
<dbReference type="STRING" id="1600.LBAT_0746"/>
<reference evidence="2 3" key="1">
    <citation type="submission" date="2015-03" db="EMBL/GenBank/DDBJ databases">
        <title>Complete genome sequence of Lactobacillus acetotolerans NBRC 13120.</title>
        <authorList>
            <person name="Toh H."/>
            <person name="Morita H."/>
            <person name="Fujita N."/>
        </authorList>
    </citation>
    <scope>NUCLEOTIDE SEQUENCE [LARGE SCALE GENOMIC DNA]</scope>
    <source>
        <strain evidence="2 3">NBRC 13120</strain>
    </source>
</reference>
<dbReference type="Gene3D" id="1.10.1660.10">
    <property type="match status" value="1"/>
</dbReference>
<evidence type="ECO:0000259" key="1">
    <source>
        <dbReference type="Pfam" id="PF07739"/>
    </source>
</evidence>
<organism evidence="2 3">
    <name type="scientific">Lactobacillus acetotolerans</name>
    <dbReference type="NCBI Taxonomy" id="1600"/>
    <lineage>
        <taxon>Bacteria</taxon>
        <taxon>Bacillati</taxon>
        <taxon>Bacillota</taxon>
        <taxon>Bacilli</taxon>
        <taxon>Lactobacillales</taxon>
        <taxon>Lactobacillaceae</taxon>
        <taxon>Lactobacillus</taxon>
    </lineage>
</organism>
<dbReference type="Proteomes" id="UP000035709">
    <property type="component" value="Chromosome"/>
</dbReference>
<dbReference type="Pfam" id="PF07739">
    <property type="entry name" value="TipAS"/>
    <property type="match status" value="1"/>
</dbReference>
<dbReference type="PATRIC" id="fig|1600.4.peg.761"/>
<evidence type="ECO:0000313" key="3">
    <source>
        <dbReference type="Proteomes" id="UP000035709"/>
    </source>
</evidence>
<keyword evidence="3" id="KW-1185">Reference proteome</keyword>
<dbReference type="AlphaFoldDB" id="A0A0D6A3N5"/>